<dbReference type="InterPro" id="IPR050625">
    <property type="entry name" value="ParA/MinD_ATPase"/>
</dbReference>
<protein>
    <recommendedName>
        <fullName evidence="5">Pilus assembly protein CpaE</fullName>
    </recommendedName>
</protein>
<accession>A0A2R4LXN6</accession>
<dbReference type="Gene3D" id="3.40.50.300">
    <property type="entry name" value="P-loop containing nucleotide triphosphate hydrolases"/>
    <property type="match status" value="1"/>
</dbReference>
<dbReference type="OrthoDB" id="8281972at2"/>
<evidence type="ECO:0000256" key="1">
    <source>
        <dbReference type="ARBA" id="ARBA00022741"/>
    </source>
</evidence>
<evidence type="ECO:0008006" key="5">
    <source>
        <dbReference type="Google" id="ProtNLM"/>
    </source>
</evidence>
<sequence>MSQMFQPAKTERRVEAFVMTEEGRDAVVHLLRQAALESNATVHTGTLQTMARLSGMTTFGDVMIAELGETSLATNIEAVRDIVADGTEVILLGRENDVATYRTFLTAGAKDYLVLPLDATGPLSDILTSEITPAEAKRTHGRAIAVCGVSGGVGASLLAANLSVACRADEAGEMAPTVGLLDAELTFGSLAVDLDIETTSGLFEAFSTPERVDSTFLHATMHEVQPGLSVYSAEIENISLLASYEMGLSGLVTSMKEAFSTTVIDLPRRLIAEKNPVLDVVDDLILVLAPGFSAVRSAGRLVDVINRNAAGAAPRVWLALSQTRRDAGLSAKEVAAALDLPVSVELPLSVNDIARAYVKGTPVQSLAPNSAYSRRVVRLAQAICNGHDADKVRHMSWWKKRA</sequence>
<gene>
    <name evidence="3" type="ORF">DA792_00180</name>
</gene>
<keyword evidence="3" id="KW-0614">Plasmid</keyword>
<keyword evidence="2" id="KW-0067">ATP-binding</keyword>
<dbReference type="GO" id="GO:0005829">
    <property type="term" value="C:cytosol"/>
    <property type="evidence" value="ECO:0007669"/>
    <property type="project" value="TreeGrafter"/>
</dbReference>
<dbReference type="Gene3D" id="3.40.50.2300">
    <property type="match status" value="1"/>
</dbReference>
<dbReference type="PANTHER" id="PTHR43384:SF6">
    <property type="entry name" value="SEPTUM SITE-DETERMINING PROTEIN MIND HOMOLOG, CHLOROPLASTIC"/>
    <property type="match status" value="1"/>
</dbReference>
<evidence type="ECO:0000256" key="2">
    <source>
        <dbReference type="ARBA" id="ARBA00022840"/>
    </source>
</evidence>
<keyword evidence="1" id="KW-0547">Nucleotide-binding</keyword>
<dbReference type="AlphaFoldDB" id="A0A2R4LXN6"/>
<dbReference type="GO" id="GO:0051782">
    <property type="term" value="P:negative regulation of cell division"/>
    <property type="evidence" value="ECO:0007669"/>
    <property type="project" value="TreeGrafter"/>
</dbReference>
<dbReference type="GO" id="GO:0005524">
    <property type="term" value="F:ATP binding"/>
    <property type="evidence" value="ECO:0007669"/>
    <property type="project" value="UniProtKB-KW"/>
</dbReference>
<dbReference type="EMBL" id="CP028472">
    <property type="protein sequence ID" value="AVW89671.1"/>
    <property type="molecule type" value="Genomic_DNA"/>
</dbReference>
<dbReference type="KEGG" id="cbak:DA792_00180"/>
<dbReference type="GO" id="GO:0016887">
    <property type="term" value="F:ATP hydrolysis activity"/>
    <property type="evidence" value="ECO:0007669"/>
    <property type="project" value="TreeGrafter"/>
</dbReference>
<evidence type="ECO:0000313" key="3">
    <source>
        <dbReference type="EMBL" id="AVW89671.1"/>
    </source>
</evidence>
<reference evidence="3 4" key="1">
    <citation type="submission" date="2018-03" db="EMBL/GenBank/DDBJ databases">
        <title>The Complete Genome of Celeribacter baekdonensis strain LH4, a Thiosulfate-Oxidizing Alphaproteobacterium Isolated from Gulf of Mexico Continental Slope Sediments.</title>
        <authorList>
            <person name="Flood B.E."/>
            <person name="Bailey J.V."/>
            <person name="Leprich D."/>
        </authorList>
    </citation>
    <scope>NUCLEOTIDE SEQUENCE [LARGE SCALE GENOMIC DNA]</scope>
    <source>
        <strain evidence="3 4">LH4</strain>
        <plasmid evidence="4">Plasmid pcblh4a</plasmid>
    </source>
</reference>
<dbReference type="GO" id="GO:0009898">
    <property type="term" value="C:cytoplasmic side of plasma membrane"/>
    <property type="evidence" value="ECO:0007669"/>
    <property type="project" value="TreeGrafter"/>
</dbReference>
<dbReference type="PANTHER" id="PTHR43384">
    <property type="entry name" value="SEPTUM SITE-DETERMINING PROTEIN MIND HOMOLOG, CHLOROPLASTIC-RELATED"/>
    <property type="match status" value="1"/>
</dbReference>
<proteinExistence type="predicted"/>
<organism evidence="3 4">
    <name type="scientific">Celeribacter baekdonensis</name>
    <dbReference type="NCBI Taxonomy" id="875171"/>
    <lineage>
        <taxon>Bacteria</taxon>
        <taxon>Pseudomonadati</taxon>
        <taxon>Pseudomonadota</taxon>
        <taxon>Alphaproteobacteria</taxon>
        <taxon>Rhodobacterales</taxon>
        <taxon>Roseobacteraceae</taxon>
        <taxon>Celeribacter</taxon>
    </lineage>
</organism>
<dbReference type="Proteomes" id="UP000241447">
    <property type="component" value="Plasmid pCBLh4a"/>
</dbReference>
<name>A0A2R4LXN6_9RHOB</name>
<dbReference type="RefSeq" id="WP_107717338.1">
    <property type="nucleotide sequence ID" value="NZ_CP028472.1"/>
</dbReference>
<evidence type="ECO:0000313" key="4">
    <source>
        <dbReference type="Proteomes" id="UP000241447"/>
    </source>
</evidence>
<dbReference type="SUPFAM" id="SSF52540">
    <property type="entry name" value="P-loop containing nucleoside triphosphate hydrolases"/>
    <property type="match status" value="1"/>
</dbReference>
<dbReference type="InterPro" id="IPR027417">
    <property type="entry name" value="P-loop_NTPase"/>
</dbReference>
<geneLocation type="plasmid" evidence="4">
    <name>pcblh4a</name>
</geneLocation>